<organism evidence="5 6">
    <name type="scientific">Devosia nanyangense</name>
    <dbReference type="NCBI Taxonomy" id="1228055"/>
    <lineage>
        <taxon>Bacteria</taxon>
        <taxon>Pseudomonadati</taxon>
        <taxon>Pseudomonadota</taxon>
        <taxon>Alphaproteobacteria</taxon>
        <taxon>Hyphomicrobiales</taxon>
        <taxon>Devosiaceae</taxon>
        <taxon>Devosia</taxon>
    </lineage>
</organism>
<sequence length="292" mass="31133">MSDTAELFIDSRCELGEGVFWHPLQERLFWFDILNKTLFSATAGGIMIDRFTFDTPVTAAGVIDADNLAIASAAGIYKLELSTDTRELIAPLEADKPGNRSNDGRVGPSGGFWIGTMALHDPGHTASGSLYQVRGGEVTTILSGIHIPNATCFSPDGRTAYFTDGVTRVIRKVAIDRDTGLPVGPWQDFAKVEPPGEPDGAVADAEGYIWNAVWNAGSVVRYAPDGSIDRVVKVPVSRPTCPAFGGPDLKTLYITSAREGLTPEQLAAEPLAGGVFAINVDVPGLPENLFKV</sequence>
<dbReference type="PRINTS" id="PR01790">
    <property type="entry name" value="SMP30FAMILY"/>
</dbReference>
<dbReference type="GO" id="GO:0005509">
    <property type="term" value="F:calcium ion binding"/>
    <property type="evidence" value="ECO:0007669"/>
    <property type="project" value="TreeGrafter"/>
</dbReference>
<dbReference type="Gene3D" id="2.120.10.30">
    <property type="entry name" value="TolB, C-terminal domain"/>
    <property type="match status" value="1"/>
</dbReference>
<feature type="active site" description="Proton donor/acceptor" evidence="2">
    <location>
        <position position="199"/>
    </location>
</feature>
<dbReference type="Proteomes" id="UP000782610">
    <property type="component" value="Unassembled WGS sequence"/>
</dbReference>
<feature type="binding site" evidence="3">
    <location>
        <position position="100"/>
    </location>
    <ligand>
        <name>substrate</name>
    </ligand>
</feature>
<name>A0A933KZW4_9HYPH</name>
<feature type="domain" description="SMP-30/Gluconolactonase/LRE-like region" evidence="4">
    <location>
        <begin position="15"/>
        <end position="258"/>
    </location>
</feature>
<reference evidence="5" key="1">
    <citation type="submission" date="2020-07" db="EMBL/GenBank/DDBJ databases">
        <title>Huge and variable diversity of episymbiotic CPR bacteria and DPANN archaea in groundwater ecosystems.</title>
        <authorList>
            <person name="He C.Y."/>
            <person name="Keren R."/>
            <person name="Whittaker M."/>
            <person name="Farag I.F."/>
            <person name="Doudna J."/>
            <person name="Cate J.H.D."/>
            <person name="Banfield J.F."/>
        </authorList>
    </citation>
    <scope>NUCLEOTIDE SEQUENCE</scope>
    <source>
        <strain evidence="5">NC_groundwater_1586_Pr3_B-0.1um_66_15</strain>
    </source>
</reference>
<dbReference type="GO" id="GO:0019853">
    <property type="term" value="P:L-ascorbic acid biosynthetic process"/>
    <property type="evidence" value="ECO:0007669"/>
    <property type="project" value="TreeGrafter"/>
</dbReference>
<dbReference type="PANTHER" id="PTHR10907:SF47">
    <property type="entry name" value="REGUCALCIN"/>
    <property type="match status" value="1"/>
</dbReference>
<evidence type="ECO:0000256" key="1">
    <source>
        <dbReference type="ARBA" id="ARBA00008853"/>
    </source>
</evidence>
<dbReference type="EMBL" id="JACRAF010000002">
    <property type="protein sequence ID" value="MBI4920193.1"/>
    <property type="molecule type" value="Genomic_DNA"/>
</dbReference>
<dbReference type="InterPro" id="IPR005511">
    <property type="entry name" value="SMP-30"/>
</dbReference>
<evidence type="ECO:0000313" key="5">
    <source>
        <dbReference type="EMBL" id="MBI4920193.1"/>
    </source>
</evidence>
<evidence type="ECO:0000259" key="4">
    <source>
        <dbReference type="Pfam" id="PF08450"/>
    </source>
</evidence>
<keyword evidence="3" id="KW-0479">Metal-binding</keyword>
<protein>
    <submittedName>
        <fullName evidence="5">SMP-30/gluconolactonase/LRE family protein</fullName>
    </submittedName>
</protein>
<dbReference type="GO" id="GO:0004341">
    <property type="term" value="F:gluconolactonase activity"/>
    <property type="evidence" value="ECO:0007669"/>
    <property type="project" value="TreeGrafter"/>
</dbReference>
<comment type="caution">
    <text evidence="5">The sequence shown here is derived from an EMBL/GenBank/DDBJ whole genome shotgun (WGS) entry which is preliminary data.</text>
</comment>
<dbReference type="InterPro" id="IPR011042">
    <property type="entry name" value="6-blade_b-propeller_TolB-like"/>
</dbReference>
<comment type="similarity">
    <text evidence="1">Belongs to the SMP-30/CGR1 family.</text>
</comment>
<dbReference type="SUPFAM" id="SSF63829">
    <property type="entry name" value="Calcium-dependent phosphotriesterase"/>
    <property type="match status" value="1"/>
</dbReference>
<dbReference type="AlphaFoldDB" id="A0A933KZW4"/>
<dbReference type="InterPro" id="IPR013658">
    <property type="entry name" value="SGL"/>
</dbReference>
<dbReference type="Pfam" id="PF08450">
    <property type="entry name" value="SGL"/>
    <property type="match status" value="1"/>
</dbReference>
<proteinExistence type="inferred from homology"/>
<feature type="binding site" evidence="3">
    <location>
        <position position="17"/>
    </location>
    <ligand>
        <name>a divalent metal cation</name>
        <dbReference type="ChEBI" id="CHEBI:60240"/>
    </ligand>
</feature>
<keyword evidence="3" id="KW-0862">Zinc</keyword>
<evidence type="ECO:0000256" key="2">
    <source>
        <dbReference type="PIRSR" id="PIRSR605511-1"/>
    </source>
</evidence>
<comment type="cofactor">
    <cofactor evidence="3">
        <name>Zn(2+)</name>
        <dbReference type="ChEBI" id="CHEBI:29105"/>
    </cofactor>
    <text evidence="3">Binds 1 divalent metal cation per subunit.</text>
</comment>
<accession>A0A933KZW4</accession>
<evidence type="ECO:0000313" key="6">
    <source>
        <dbReference type="Proteomes" id="UP000782610"/>
    </source>
</evidence>
<feature type="binding site" evidence="3">
    <location>
        <position position="199"/>
    </location>
    <ligand>
        <name>a divalent metal cation</name>
        <dbReference type="ChEBI" id="CHEBI:60240"/>
    </ligand>
</feature>
<evidence type="ECO:0000256" key="3">
    <source>
        <dbReference type="PIRSR" id="PIRSR605511-2"/>
    </source>
</evidence>
<feature type="binding site" evidence="3">
    <location>
        <position position="149"/>
    </location>
    <ligand>
        <name>a divalent metal cation</name>
        <dbReference type="ChEBI" id="CHEBI:60240"/>
    </ligand>
</feature>
<dbReference type="PANTHER" id="PTHR10907">
    <property type="entry name" value="REGUCALCIN"/>
    <property type="match status" value="1"/>
</dbReference>
<gene>
    <name evidence="5" type="ORF">HY834_00455</name>
</gene>
<feature type="binding site" evidence="3">
    <location>
        <position position="102"/>
    </location>
    <ligand>
        <name>substrate</name>
    </ligand>
</feature>